<dbReference type="GeneID" id="19527441"/>
<sequence>MEFNKHYELDGKHSYLSPSQYSWLNYEEGKMKRRWANEKKKEEGTYLHEMASMMIKTRTEAADINKAVNLFVNDAIGFRMASEVVLKYSDNAFGTTDAISFDAKKKILRIHDLKTGSTKPSFKQLDIYAAYFCLEYNIDPTKITVIERLYQGMGYVENIPAPVDIKWTMERVIAADAEVNEAIMDYKGPFS</sequence>
<dbReference type="RefSeq" id="YP_009036898.1">
    <property type="nucleotide sequence ID" value="NC_024215.1"/>
</dbReference>
<name>X4Y7N9_9CAUD</name>
<organism evidence="1 2">
    <name type="scientific">Lactococcus phage P078</name>
    <dbReference type="NCBI Taxonomy" id="1476886"/>
    <lineage>
        <taxon>Viruses</taxon>
        <taxon>Duplodnaviria</taxon>
        <taxon>Heunggongvirae</taxon>
        <taxon>Uroviricota</taxon>
        <taxon>Caudoviricetes</taxon>
        <taxon>Nevevirus</taxon>
        <taxon>Nevevirus P078</taxon>
    </lineage>
</organism>
<dbReference type="Proteomes" id="UP000019791">
    <property type="component" value="Segment"/>
</dbReference>
<evidence type="ECO:0000313" key="2">
    <source>
        <dbReference type="Proteomes" id="UP000019791"/>
    </source>
</evidence>
<dbReference type="KEGG" id="vg:19527441"/>
<keyword evidence="2" id="KW-1185">Reference proteome</keyword>
<evidence type="ECO:0000313" key="1">
    <source>
        <dbReference type="EMBL" id="AHV83036.1"/>
    </source>
</evidence>
<gene>
    <name evidence="1" type="ORF">P078_0073</name>
</gene>
<dbReference type="OrthoDB" id="8644at10239"/>
<proteinExistence type="predicted"/>
<reference evidence="1 2" key="1">
    <citation type="submission" date="2014-02" db="EMBL/GenBank/DDBJ databases">
        <title>Complete genome sequences of four novel Lactococcus lactis phages distantly related to the rare 1706 phage species.</title>
        <authorList>
            <person name="Kot W."/>
            <person name="Neve H."/>
            <person name="Vogensen F.K."/>
            <person name="Heller K.J."/>
            <person name="Hansen L.H."/>
        </authorList>
    </citation>
    <scope>NUCLEOTIDE SEQUENCE [LARGE SCALE GENOMIC DNA]</scope>
</reference>
<protein>
    <submittedName>
        <fullName evidence="1">Uncharacterized protein</fullName>
    </submittedName>
</protein>
<accession>X4Y7N9</accession>
<dbReference type="EMBL" id="KJ489010">
    <property type="protein sequence ID" value="AHV83036.1"/>
    <property type="molecule type" value="Genomic_DNA"/>
</dbReference>